<comment type="caution">
    <text evidence="2">The sequence shown here is derived from an EMBL/GenBank/DDBJ whole genome shotgun (WGS) entry which is preliminary data.</text>
</comment>
<dbReference type="EMBL" id="MGDD01000295">
    <property type="protein sequence ID" value="OGL43014.1"/>
    <property type="molecule type" value="Genomic_DNA"/>
</dbReference>
<evidence type="ECO:0000259" key="1">
    <source>
        <dbReference type="Pfam" id="PF02538"/>
    </source>
</evidence>
<gene>
    <name evidence="2" type="ORF">A2161_05405</name>
</gene>
<dbReference type="GO" id="GO:0006749">
    <property type="term" value="P:glutathione metabolic process"/>
    <property type="evidence" value="ECO:0007669"/>
    <property type="project" value="TreeGrafter"/>
</dbReference>
<dbReference type="Proteomes" id="UP000179266">
    <property type="component" value="Unassembled WGS sequence"/>
</dbReference>
<dbReference type="InterPro" id="IPR045079">
    <property type="entry name" value="Oxoprolinase-like"/>
</dbReference>
<dbReference type="AlphaFoldDB" id="A0A1F7RPX0"/>
<dbReference type="InterPro" id="IPR003692">
    <property type="entry name" value="Hydantoinase_B"/>
</dbReference>
<dbReference type="Pfam" id="PF02538">
    <property type="entry name" value="Hydantoinase_B"/>
    <property type="match status" value="1"/>
</dbReference>
<proteinExistence type="predicted"/>
<dbReference type="GO" id="GO:0005829">
    <property type="term" value="C:cytosol"/>
    <property type="evidence" value="ECO:0007669"/>
    <property type="project" value="TreeGrafter"/>
</dbReference>
<sequence length="575" mass="63477">MKYNADPITMQVIRFAMSQIADEMGYTMVRTSRSTIIKEIMDITCAVFDRQGRTIAQAHHAPMLLTGFEITMRELMKKYNESNLDDGDIIISNDPYMGGQHIMDVQTFAPVFLDRKLIGWVGSIAHHSDMGGAAPGGVAGGMTEIFMEGLRLPMVKLYHKGKESEEIFAILEKNIRVPDKTLGDLRAQASAGFVGVRRMKEIFSKYGVDVVDQSMEMLMGYSEKRIRQALKEIPDGSYSGEEFIDDDGVTDKPIKIIMNIHKSGDSARIDTKGTDRQVPGNTNCPLATTSAAIYYALIGVLDPQVPPNSGCYRPFTLDIEEGSVLNPKMPGAVAARTNTSQKVSEAMLKALSIPCPKRVTAGSHGQIMTCGFSGFYPENNQRFVYIDIQGGGAGARPVKDGRDGQDSHLARFMNTPIEAAELEYPVRIEKYEFLTDSGGAGKFRGALSPRRDIRNLIDEMSFARYGDRQKFPPWGLFGGKDGSCGKFVLNPETDREELMKSKGVSKLKKNDVVGVFCPGAGGYGDPKEREFALIENDVRDGKISIESARRDYQVVIDPATFKIDEKATKKLRESS</sequence>
<dbReference type="PANTHER" id="PTHR11365:SF23">
    <property type="entry name" value="HYPOTHETICAL 5-OXOPROLINASE (EUROFUNG)-RELATED"/>
    <property type="match status" value="1"/>
</dbReference>
<evidence type="ECO:0000313" key="2">
    <source>
        <dbReference type="EMBL" id="OGL43014.1"/>
    </source>
</evidence>
<dbReference type="GO" id="GO:0017168">
    <property type="term" value="F:5-oxoprolinase (ATP-hydrolyzing) activity"/>
    <property type="evidence" value="ECO:0007669"/>
    <property type="project" value="TreeGrafter"/>
</dbReference>
<protein>
    <recommendedName>
        <fullName evidence="1">Hydantoinase B/oxoprolinase domain-containing protein</fullName>
    </recommendedName>
</protein>
<feature type="domain" description="Hydantoinase B/oxoprolinase" evidence="1">
    <location>
        <begin position="6"/>
        <end position="526"/>
    </location>
</feature>
<name>A0A1F7RPX0_9BACT</name>
<evidence type="ECO:0000313" key="3">
    <source>
        <dbReference type="Proteomes" id="UP000179266"/>
    </source>
</evidence>
<accession>A0A1F7RPX0</accession>
<organism evidence="2 3">
    <name type="scientific">Candidatus Schekmanbacteria bacterium RBG_13_48_7</name>
    <dbReference type="NCBI Taxonomy" id="1817878"/>
    <lineage>
        <taxon>Bacteria</taxon>
        <taxon>Candidatus Schekmaniibacteriota</taxon>
    </lineage>
</organism>
<reference evidence="2 3" key="1">
    <citation type="journal article" date="2016" name="Nat. Commun.">
        <title>Thousands of microbial genomes shed light on interconnected biogeochemical processes in an aquifer system.</title>
        <authorList>
            <person name="Anantharaman K."/>
            <person name="Brown C.T."/>
            <person name="Hug L.A."/>
            <person name="Sharon I."/>
            <person name="Castelle C.J."/>
            <person name="Probst A.J."/>
            <person name="Thomas B.C."/>
            <person name="Singh A."/>
            <person name="Wilkins M.J."/>
            <person name="Karaoz U."/>
            <person name="Brodie E.L."/>
            <person name="Williams K.H."/>
            <person name="Hubbard S.S."/>
            <person name="Banfield J.F."/>
        </authorList>
    </citation>
    <scope>NUCLEOTIDE SEQUENCE [LARGE SCALE GENOMIC DNA]</scope>
</reference>
<dbReference type="PANTHER" id="PTHR11365">
    <property type="entry name" value="5-OXOPROLINASE RELATED"/>
    <property type="match status" value="1"/>
</dbReference>